<dbReference type="GO" id="GO:0004553">
    <property type="term" value="F:hydrolase activity, hydrolyzing O-glycosyl compounds"/>
    <property type="evidence" value="ECO:0007669"/>
    <property type="project" value="InterPro"/>
</dbReference>
<dbReference type="GO" id="GO:0045087">
    <property type="term" value="P:innate immune response"/>
    <property type="evidence" value="ECO:0007669"/>
    <property type="project" value="UniProtKB-KW"/>
</dbReference>
<evidence type="ECO:0000256" key="4">
    <source>
        <dbReference type="SAM" id="SignalP"/>
    </source>
</evidence>
<dbReference type="Gene3D" id="2.60.120.200">
    <property type="match status" value="1"/>
</dbReference>
<dbReference type="PANTHER" id="PTHR10963">
    <property type="entry name" value="GLYCOSYL HYDROLASE-RELATED"/>
    <property type="match status" value="1"/>
</dbReference>
<organism evidence="7 8">
    <name type="scientific">Henosepilachna vigintioctopunctata</name>
    <dbReference type="NCBI Taxonomy" id="420089"/>
    <lineage>
        <taxon>Eukaryota</taxon>
        <taxon>Metazoa</taxon>
        <taxon>Ecdysozoa</taxon>
        <taxon>Arthropoda</taxon>
        <taxon>Hexapoda</taxon>
        <taxon>Insecta</taxon>
        <taxon>Pterygota</taxon>
        <taxon>Neoptera</taxon>
        <taxon>Endopterygota</taxon>
        <taxon>Coleoptera</taxon>
        <taxon>Polyphaga</taxon>
        <taxon>Cucujiformia</taxon>
        <taxon>Coccinelloidea</taxon>
        <taxon>Coccinellidae</taxon>
        <taxon>Epilachninae</taxon>
        <taxon>Epilachnini</taxon>
        <taxon>Henosepilachna</taxon>
    </lineage>
</organism>
<protein>
    <submittedName>
        <fullName evidence="7">Uncharacterized protein</fullName>
    </submittedName>
</protein>
<dbReference type="PROSITE" id="PS51969">
    <property type="entry name" value="CBM39"/>
    <property type="match status" value="1"/>
</dbReference>
<comment type="similarity">
    <text evidence="1">Belongs to the insect beta-1,3-glucan binding protein family.</text>
</comment>
<evidence type="ECO:0000259" key="6">
    <source>
        <dbReference type="PROSITE" id="PS51969"/>
    </source>
</evidence>
<dbReference type="EMBL" id="JARQZJ010000131">
    <property type="protein sequence ID" value="KAK9891872.1"/>
    <property type="molecule type" value="Genomic_DNA"/>
</dbReference>
<keyword evidence="8" id="KW-1185">Reference proteome</keyword>
<feature type="signal peptide" evidence="4">
    <location>
        <begin position="1"/>
        <end position="19"/>
    </location>
</feature>
<dbReference type="InterPro" id="IPR050546">
    <property type="entry name" value="Glycosyl_Hydrlase_16"/>
</dbReference>
<dbReference type="Gene3D" id="2.60.40.2140">
    <property type="entry name" value="Beta-1,3-glucan-recognition protein, N-terminal domain"/>
    <property type="match status" value="1"/>
</dbReference>
<dbReference type="PROSITE" id="PS51762">
    <property type="entry name" value="GH16_2"/>
    <property type="match status" value="1"/>
</dbReference>
<dbReference type="SUPFAM" id="SSF49899">
    <property type="entry name" value="Concanavalin A-like lectins/glucanases"/>
    <property type="match status" value="1"/>
</dbReference>
<dbReference type="InterPro" id="IPR031756">
    <property type="entry name" value="BGBP_N"/>
</dbReference>
<reference evidence="7 8" key="1">
    <citation type="submission" date="2023-03" db="EMBL/GenBank/DDBJ databases">
        <title>Genome insight into feeding habits of ladybird beetles.</title>
        <authorList>
            <person name="Li H.-S."/>
            <person name="Huang Y.-H."/>
            <person name="Pang H."/>
        </authorList>
    </citation>
    <scope>NUCLEOTIDE SEQUENCE [LARGE SCALE GENOMIC DNA]</scope>
    <source>
        <strain evidence="7">SYSU_2023b</strain>
        <tissue evidence="7">Whole body</tissue>
    </source>
</reference>
<evidence type="ECO:0000313" key="7">
    <source>
        <dbReference type="EMBL" id="KAK9891872.1"/>
    </source>
</evidence>
<evidence type="ECO:0000256" key="2">
    <source>
        <dbReference type="ARBA" id="ARBA00022588"/>
    </source>
</evidence>
<evidence type="ECO:0000259" key="5">
    <source>
        <dbReference type="PROSITE" id="PS51762"/>
    </source>
</evidence>
<keyword evidence="2" id="KW-0399">Innate immunity</keyword>
<evidence type="ECO:0000256" key="1">
    <source>
        <dbReference type="ARBA" id="ARBA00008781"/>
    </source>
</evidence>
<dbReference type="InterPro" id="IPR043030">
    <property type="entry name" value="BGBP_N_sf"/>
</dbReference>
<evidence type="ECO:0000256" key="3">
    <source>
        <dbReference type="ARBA" id="ARBA00022859"/>
    </source>
</evidence>
<dbReference type="GO" id="GO:0030246">
    <property type="term" value="F:carbohydrate binding"/>
    <property type="evidence" value="ECO:0007669"/>
    <property type="project" value="InterPro"/>
</dbReference>
<evidence type="ECO:0000313" key="8">
    <source>
        <dbReference type="Proteomes" id="UP001431783"/>
    </source>
</evidence>
<keyword evidence="4" id="KW-0732">Signal</keyword>
<proteinExistence type="inferred from homology"/>
<comment type="caution">
    <text evidence="7">The sequence shown here is derived from an EMBL/GenBank/DDBJ whole genome shotgun (WGS) entry which is preliminary data.</text>
</comment>
<feature type="domain" description="GH16" evidence="5">
    <location>
        <begin position="170"/>
        <end position="436"/>
    </location>
</feature>
<sequence>MNKLLIVPLIFMQCSLFNCDFTFPDVKLEAFKPKGFRVSIPETNGVKLFAFHANKNKNLSLLETGEFHKEINNPKLNGWSFSNPDMELSIGDKVYYWVFIQHGNNGYRQDTQVWEVAELLPLEGTTKDSTCSESLTEVLGERQICKNQLLFDNDISDINWKKAHFIASYPDYEFCSYQKRNDTLQIENNKLIIKVIPLKSETDVRGILDLRNGCTSHRETDCIMYQDGGFILPPVISERMKTTRSFKYGKVEVRAKLPSGDWLYPEIYLQSSLNPVKKIWVAYARGNEHLIGNSGDDLGGNLLFGGPIINVTEPERSRYLSSTRAKNVFSSDYHTYSVIWEPNKISLFVDNVRYGESQEKILSMLDDPMHLVLGIGVGGVNDFPDGYVSSNKKTKPWVNFERLQMKKFFNAREDWLPTWTDEGSSLRIEHVKVWAL</sequence>
<dbReference type="Pfam" id="PF15886">
    <property type="entry name" value="CBM39"/>
    <property type="match status" value="1"/>
</dbReference>
<feature type="chain" id="PRO_5043486477" evidence="4">
    <location>
        <begin position="20"/>
        <end position="436"/>
    </location>
</feature>
<dbReference type="InterPro" id="IPR000757">
    <property type="entry name" value="Beta-glucanase-like"/>
</dbReference>
<dbReference type="AlphaFoldDB" id="A0AAW1VHU6"/>
<dbReference type="PANTHER" id="PTHR10963:SF60">
    <property type="entry name" value="GRAM-NEGATIVE BACTERIA-BINDING PROTEIN 1-RELATED"/>
    <property type="match status" value="1"/>
</dbReference>
<gene>
    <name evidence="7" type="ORF">WA026_017358</name>
</gene>
<name>A0AAW1VHU6_9CUCU</name>
<keyword evidence="3" id="KW-0391">Immunity</keyword>
<dbReference type="Proteomes" id="UP001431783">
    <property type="component" value="Unassembled WGS sequence"/>
</dbReference>
<dbReference type="GO" id="GO:0005975">
    <property type="term" value="P:carbohydrate metabolic process"/>
    <property type="evidence" value="ECO:0007669"/>
    <property type="project" value="InterPro"/>
</dbReference>
<dbReference type="InterPro" id="IPR013320">
    <property type="entry name" value="ConA-like_dom_sf"/>
</dbReference>
<dbReference type="Pfam" id="PF00722">
    <property type="entry name" value="Glyco_hydro_16"/>
    <property type="match status" value="1"/>
</dbReference>
<feature type="domain" description="CBM39" evidence="6">
    <location>
        <begin position="21"/>
        <end position="121"/>
    </location>
</feature>
<accession>A0AAW1VHU6</accession>